<dbReference type="PROSITE" id="PS50228">
    <property type="entry name" value="SUEL_LECTIN"/>
    <property type="match status" value="3"/>
</dbReference>
<reference evidence="6" key="1">
    <citation type="submission" date="2024-04" db="EMBL/GenBank/DDBJ databases">
        <title>Salinicola lusitanus LLJ914,a marine bacterium isolated from the Okinawa Trough.</title>
        <authorList>
            <person name="Li J."/>
        </authorList>
    </citation>
    <scope>NUCLEOTIDE SEQUENCE [LARGE SCALE GENOMIC DNA]</scope>
</reference>
<gene>
    <name evidence="5" type="ORF">WMY93_006845</name>
</gene>
<proteinExistence type="predicted"/>
<feature type="chain" id="PRO_5043609326" description="SUEL-type lectin domain-containing protein" evidence="3">
    <location>
        <begin position="20"/>
        <end position="312"/>
    </location>
</feature>
<evidence type="ECO:0000256" key="2">
    <source>
        <dbReference type="ARBA" id="ARBA00022737"/>
    </source>
</evidence>
<evidence type="ECO:0000313" key="5">
    <source>
        <dbReference type="EMBL" id="KAK7930450.1"/>
    </source>
</evidence>
<keyword evidence="1" id="KW-0430">Lectin</keyword>
<dbReference type="GO" id="GO:0030246">
    <property type="term" value="F:carbohydrate binding"/>
    <property type="evidence" value="ECO:0007669"/>
    <property type="project" value="UniProtKB-KW"/>
</dbReference>
<accession>A0AAW0PKU7</accession>
<dbReference type="AlphaFoldDB" id="A0AAW0PKU7"/>
<protein>
    <recommendedName>
        <fullName evidence="4">SUEL-type lectin domain-containing protein</fullName>
    </recommendedName>
</protein>
<dbReference type="Gene3D" id="2.60.120.740">
    <property type="match status" value="3"/>
</dbReference>
<evidence type="ECO:0000259" key="4">
    <source>
        <dbReference type="PROSITE" id="PS50228"/>
    </source>
</evidence>
<sequence>MLCFIGAICLAAAALQVSADTGDLTSVACEHNIAPVRCDQGQVIRVTLADYGRRDSTTCSAGRRQFEVRNTNCVLSVTDKVAQICNNQNSCNVRAENFEFGDPCGHTYKYLTISYTCVASSLVTSIICEKSTANLRCGQSKVIRVALAVYGRTDSTTCSAGRSQSEVRNTNCARSVTDKVAQFCDNSIGCKVRARSSLFGDPCGGTYKYLKISYTCVNRVANLRCGKGQVIRVNSAYYGRRDTTTCSSGRPRGDVRRTKCSRSATLQAASSCNGKNSCSIRASSSRFGDPCRGTYKYLKIGYVCNSESESQN</sequence>
<name>A0AAW0PKU7_9GOBI</name>
<dbReference type="Proteomes" id="UP001460270">
    <property type="component" value="Unassembled WGS sequence"/>
</dbReference>
<feature type="domain" description="SUEL-type lectin" evidence="4">
    <location>
        <begin position="127"/>
        <end position="217"/>
    </location>
</feature>
<comment type="caution">
    <text evidence="5">The sequence shown here is derived from an EMBL/GenBank/DDBJ whole genome shotgun (WGS) entry which is preliminary data.</text>
</comment>
<feature type="domain" description="SUEL-type lectin" evidence="4">
    <location>
        <begin position="215"/>
        <end position="305"/>
    </location>
</feature>
<organism evidence="5 6">
    <name type="scientific">Mugilogobius chulae</name>
    <name type="common">yellowstripe goby</name>
    <dbReference type="NCBI Taxonomy" id="88201"/>
    <lineage>
        <taxon>Eukaryota</taxon>
        <taxon>Metazoa</taxon>
        <taxon>Chordata</taxon>
        <taxon>Craniata</taxon>
        <taxon>Vertebrata</taxon>
        <taxon>Euteleostomi</taxon>
        <taxon>Actinopterygii</taxon>
        <taxon>Neopterygii</taxon>
        <taxon>Teleostei</taxon>
        <taxon>Neoteleostei</taxon>
        <taxon>Acanthomorphata</taxon>
        <taxon>Gobiaria</taxon>
        <taxon>Gobiiformes</taxon>
        <taxon>Gobioidei</taxon>
        <taxon>Gobiidae</taxon>
        <taxon>Gobionellinae</taxon>
        <taxon>Mugilogobius</taxon>
    </lineage>
</organism>
<dbReference type="EMBL" id="JBBPFD010000004">
    <property type="protein sequence ID" value="KAK7930450.1"/>
    <property type="molecule type" value="Genomic_DNA"/>
</dbReference>
<keyword evidence="6" id="KW-1185">Reference proteome</keyword>
<feature type="signal peptide" evidence="3">
    <location>
        <begin position="1"/>
        <end position="19"/>
    </location>
</feature>
<dbReference type="FunFam" id="2.60.120.740:FF:000001">
    <property type="entry name" value="Adhesion G protein-coupled receptor L2"/>
    <property type="match status" value="2"/>
</dbReference>
<dbReference type="InterPro" id="IPR000922">
    <property type="entry name" value="Lectin_gal-bd_dom"/>
</dbReference>
<keyword evidence="2" id="KW-0677">Repeat</keyword>
<feature type="domain" description="SUEL-type lectin" evidence="4">
    <location>
        <begin position="28"/>
        <end position="118"/>
    </location>
</feature>
<evidence type="ECO:0000256" key="3">
    <source>
        <dbReference type="SAM" id="SignalP"/>
    </source>
</evidence>
<evidence type="ECO:0000256" key="1">
    <source>
        <dbReference type="ARBA" id="ARBA00022734"/>
    </source>
</evidence>
<evidence type="ECO:0000313" key="6">
    <source>
        <dbReference type="Proteomes" id="UP001460270"/>
    </source>
</evidence>
<dbReference type="PANTHER" id="PTHR46780">
    <property type="entry name" value="PROTEIN EVA-1"/>
    <property type="match status" value="1"/>
</dbReference>
<keyword evidence="3" id="KW-0732">Signal</keyword>
<dbReference type="Pfam" id="PF02140">
    <property type="entry name" value="SUEL_Lectin"/>
    <property type="match status" value="3"/>
</dbReference>
<dbReference type="InterPro" id="IPR043159">
    <property type="entry name" value="Lectin_gal-bd_sf"/>
</dbReference>